<evidence type="ECO:0000313" key="3">
    <source>
        <dbReference type="EMBL" id="AEI06530.1"/>
    </source>
</evidence>
<dbReference type="STRING" id="504832.OCA5_c18170"/>
<dbReference type="KEGG" id="oca:OCAR_6214"/>
<evidence type="ECO:0000256" key="1">
    <source>
        <dbReference type="SAM" id="MobiDB-lite"/>
    </source>
</evidence>
<gene>
    <name evidence="3" type="ordered locus">OCA5_c18170</name>
</gene>
<dbReference type="eggNOG" id="ENOG5031BE4">
    <property type="taxonomic scope" value="Bacteria"/>
</dbReference>
<reference evidence="3 4" key="1">
    <citation type="journal article" date="2011" name="J. Bacteriol.">
        <title>Complete genome sequences of the chemolithoautotrophic Oligotropha carboxidovorans strains OM4 and OM5.</title>
        <authorList>
            <person name="Volland S."/>
            <person name="Rachinger M."/>
            <person name="Strittmatter A."/>
            <person name="Daniel R."/>
            <person name="Gottschalk G."/>
            <person name="Meyer O."/>
        </authorList>
    </citation>
    <scope>NUCLEOTIDE SEQUENCE [LARGE SCALE GENOMIC DNA]</scope>
    <source>
        <strain evidence="4">ATCC 49405 / DSM 1227 / KCTC 32145 / OM5</strain>
    </source>
</reference>
<dbReference type="HOGENOM" id="CLU_2068124_0_0_5"/>
<dbReference type="KEGG" id="ocg:OCA5_c18170"/>
<dbReference type="AlphaFoldDB" id="B6JFA9"/>
<keyword evidence="4" id="KW-1185">Reference proteome</keyword>
<feature type="region of interest" description="Disordered" evidence="1">
    <location>
        <begin position="1"/>
        <end position="22"/>
    </location>
</feature>
<dbReference type="RefSeq" id="WP_012563354.1">
    <property type="nucleotide sequence ID" value="NC_011386.1"/>
</dbReference>
<dbReference type="EMBL" id="CP002826">
    <property type="protein sequence ID" value="AEI06530.1"/>
    <property type="molecule type" value="Genomic_DNA"/>
</dbReference>
<evidence type="ECO:0000313" key="4">
    <source>
        <dbReference type="Proteomes" id="UP000007730"/>
    </source>
</evidence>
<sequence>MPRTDKTTAVSRSEKPEQKNAISTTPRLIWVIVLVSVVVTVVTELRIAGYGDAGLSVIVAYTAFVINIACSALGFQTRERIWWIGNIIVGVLTMSFIGTPTIPSTLWTAGRVLFARFAA</sequence>
<keyword evidence="2" id="KW-0812">Transmembrane</keyword>
<protein>
    <recommendedName>
        <fullName evidence="5">Transmembrane protein</fullName>
    </recommendedName>
</protein>
<keyword evidence="2" id="KW-1133">Transmembrane helix</keyword>
<accession>B6JFA9</accession>
<dbReference type="OrthoDB" id="8266195at2"/>
<name>B6JFA9_AFIC5</name>
<feature type="compositionally biased region" description="Basic and acidic residues" evidence="1">
    <location>
        <begin position="1"/>
        <end position="18"/>
    </location>
</feature>
<proteinExistence type="predicted"/>
<feature type="transmembrane region" description="Helical" evidence="2">
    <location>
        <begin position="53"/>
        <end position="75"/>
    </location>
</feature>
<keyword evidence="2" id="KW-0472">Membrane</keyword>
<dbReference type="Proteomes" id="UP000007730">
    <property type="component" value="Chromosome"/>
</dbReference>
<feature type="transmembrane region" description="Helical" evidence="2">
    <location>
        <begin position="28"/>
        <end position="47"/>
    </location>
</feature>
<feature type="transmembrane region" description="Helical" evidence="2">
    <location>
        <begin position="82"/>
        <end position="102"/>
    </location>
</feature>
<evidence type="ECO:0000256" key="2">
    <source>
        <dbReference type="SAM" id="Phobius"/>
    </source>
</evidence>
<organism evidence="3 4">
    <name type="scientific">Afipia carboxidovorans (strain ATCC 49405 / DSM 1227 / KCTC 32145 / OM5)</name>
    <name type="common">Oligotropha carboxidovorans</name>
    <dbReference type="NCBI Taxonomy" id="504832"/>
    <lineage>
        <taxon>Bacteria</taxon>
        <taxon>Pseudomonadati</taxon>
        <taxon>Pseudomonadota</taxon>
        <taxon>Alphaproteobacteria</taxon>
        <taxon>Hyphomicrobiales</taxon>
        <taxon>Nitrobacteraceae</taxon>
        <taxon>Afipia</taxon>
    </lineage>
</organism>
<evidence type="ECO:0008006" key="5">
    <source>
        <dbReference type="Google" id="ProtNLM"/>
    </source>
</evidence>
<dbReference type="PATRIC" id="fig|504832.7.peg.1941"/>